<dbReference type="Proteomes" id="UP000095463">
    <property type="component" value="Unassembled WGS sequence"/>
</dbReference>
<organism evidence="1 2">
    <name type="scientific">Devosia insulae DS-56</name>
    <dbReference type="NCBI Taxonomy" id="1116389"/>
    <lineage>
        <taxon>Bacteria</taxon>
        <taxon>Pseudomonadati</taxon>
        <taxon>Pseudomonadota</taxon>
        <taxon>Alphaproteobacteria</taxon>
        <taxon>Hyphomicrobiales</taxon>
        <taxon>Devosiaceae</taxon>
        <taxon>Devosia</taxon>
    </lineage>
</organism>
<evidence type="ECO:0008006" key="3">
    <source>
        <dbReference type="Google" id="ProtNLM"/>
    </source>
</evidence>
<sequence>MRLVVFDLDGTLINSEALIIETVRESFASVGQAIPSDDAIRSISGITARDAMGILAPGVDSDRIDVILNAYRATYLQKAGLAREPMFDGALDALDRLQADPETILAVATGKGHAGAITLLERHEIIGRFNSIQTPAHNRGKPDPQMIETAMDKAGIGREATVMIGDTSHDMKMARNANVKALGVAWGYHSVADLEAAGAHLVIHRMDQLVDAVDKLLEA</sequence>
<dbReference type="NCBIfam" id="TIGR01549">
    <property type="entry name" value="HAD-SF-IA-v1"/>
    <property type="match status" value="1"/>
</dbReference>
<dbReference type="InterPro" id="IPR023198">
    <property type="entry name" value="PGP-like_dom2"/>
</dbReference>
<dbReference type="InterPro" id="IPR036412">
    <property type="entry name" value="HAD-like_sf"/>
</dbReference>
<dbReference type="Gene3D" id="1.10.150.240">
    <property type="entry name" value="Putative phosphatase, domain 2"/>
    <property type="match status" value="1"/>
</dbReference>
<dbReference type="SFLD" id="SFLDS00003">
    <property type="entry name" value="Haloacid_Dehalogenase"/>
    <property type="match status" value="1"/>
</dbReference>
<dbReference type="InterPro" id="IPR050155">
    <property type="entry name" value="HAD-like_hydrolase_sf"/>
</dbReference>
<dbReference type="AlphaFoldDB" id="A0A1E5XLC5"/>
<evidence type="ECO:0000313" key="2">
    <source>
        <dbReference type="Proteomes" id="UP000095463"/>
    </source>
</evidence>
<dbReference type="SFLD" id="SFLDG01129">
    <property type="entry name" value="C1.5:_HAD__Beta-PGM__Phosphata"/>
    <property type="match status" value="1"/>
</dbReference>
<protein>
    <recommendedName>
        <fullName evidence="3">HAD family hydrolase</fullName>
    </recommendedName>
</protein>
<gene>
    <name evidence="1" type="ORF">VW23_025465</name>
</gene>
<accession>A0A1E5XLC5</accession>
<dbReference type="GO" id="GO:0005829">
    <property type="term" value="C:cytosol"/>
    <property type="evidence" value="ECO:0007669"/>
    <property type="project" value="TreeGrafter"/>
</dbReference>
<dbReference type="Gene3D" id="3.40.50.1000">
    <property type="entry name" value="HAD superfamily/HAD-like"/>
    <property type="match status" value="1"/>
</dbReference>
<dbReference type="RefSeq" id="WP_069911283.1">
    <property type="nucleotide sequence ID" value="NZ_LAJE02000285.1"/>
</dbReference>
<name>A0A1E5XLC5_9HYPH</name>
<evidence type="ECO:0000313" key="1">
    <source>
        <dbReference type="EMBL" id="OEO29372.1"/>
    </source>
</evidence>
<keyword evidence="2" id="KW-1185">Reference proteome</keyword>
<dbReference type="InterPro" id="IPR023214">
    <property type="entry name" value="HAD_sf"/>
</dbReference>
<proteinExistence type="predicted"/>
<dbReference type="SUPFAM" id="SSF56784">
    <property type="entry name" value="HAD-like"/>
    <property type="match status" value="1"/>
</dbReference>
<dbReference type="InterPro" id="IPR041492">
    <property type="entry name" value="HAD_2"/>
</dbReference>
<dbReference type="OrthoDB" id="9793014at2"/>
<dbReference type="InterPro" id="IPR006439">
    <property type="entry name" value="HAD-SF_hydro_IA"/>
</dbReference>
<dbReference type="PANTHER" id="PTHR43434:SF24">
    <property type="entry name" value="HYDROLASE-RELATED"/>
    <property type="match status" value="1"/>
</dbReference>
<dbReference type="EMBL" id="LAJE02000285">
    <property type="protein sequence ID" value="OEO29372.1"/>
    <property type="molecule type" value="Genomic_DNA"/>
</dbReference>
<reference evidence="1 2" key="1">
    <citation type="journal article" date="2015" name="Genome Announc.">
        <title>Genome Assemblies of Three Soil-Associated Devosia species: D. insulae, D. limi, and D. soli.</title>
        <authorList>
            <person name="Hassan Y.I."/>
            <person name="Lepp D."/>
            <person name="Zhou T."/>
        </authorList>
    </citation>
    <scope>NUCLEOTIDE SEQUENCE [LARGE SCALE GENOMIC DNA]</scope>
    <source>
        <strain evidence="1 2">DS-56</strain>
    </source>
</reference>
<dbReference type="GO" id="GO:0008967">
    <property type="term" value="F:phosphoglycolate phosphatase activity"/>
    <property type="evidence" value="ECO:0007669"/>
    <property type="project" value="TreeGrafter"/>
</dbReference>
<comment type="caution">
    <text evidence="1">The sequence shown here is derived from an EMBL/GenBank/DDBJ whole genome shotgun (WGS) entry which is preliminary data.</text>
</comment>
<dbReference type="PANTHER" id="PTHR43434">
    <property type="entry name" value="PHOSPHOGLYCOLATE PHOSPHATASE"/>
    <property type="match status" value="1"/>
</dbReference>
<dbReference type="GO" id="GO:0006281">
    <property type="term" value="P:DNA repair"/>
    <property type="evidence" value="ECO:0007669"/>
    <property type="project" value="TreeGrafter"/>
</dbReference>
<dbReference type="Pfam" id="PF13419">
    <property type="entry name" value="HAD_2"/>
    <property type="match status" value="1"/>
</dbReference>